<keyword evidence="3" id="KW-1185">Reference proteome</keyword>
<accession>A0A9W9NEB0</accession>
<gene>
    <name evidence="2" type="ORF">N7498_000421</name>
</gene>
<name>A0A9W9NEB0_9EURO</name>
<evidence type="ECO:0000313" key="2">
    <source>
        <dbReference type="EMBL" id="KAJ5218322.1"/>
    </source>
</evidence>
<evidence type="ECO:0000313" key="3">
    <source>
        <dbReference type="Proteomes" id="UP001150904"/>
    </source>
</evidence>
<comment type="caution">
    <text evidence="2">The sequence shown here is derived from an EMBL/GenBank/DDBJ whole genome shotgun (WGS) entry which is preliminary data.</text>
</comment>
<reference evidence="2" key="1">
    <citation type="submission" date="2022-12" db="EMBL/GenBank/DDBJ databases">
        <authorList>
            <person name="Petersen C."/>
        </authorList>
    </citation>
    <scope>NUCLEOTIDE SEQUENCE</scope>
    <source>
        <strain evidence="2">IBT 15544</strain>
    </source>
</reference>
<dbReference type="Proteomes" id="UP001150904">
    <property type="component" value="Unassembled WGS sequence"/>
</dbReference>
<evidence type="ECO:0008006" key="4">
    <source>
        <dbReference type="Google" id="ProtNLM"/>
    </source>
</evidence>
<dbReference type="OrthoDB" id="5314201at2759"/>
<dbReference type="GeneID" id="83174784"/>
<reference evidence="2" key="2">
    <citation type="journal article" date="2023" name="IMA Fungus">
        <title>Comparative genomic study of the Penicillium genus elucidates a diverse pangenome and 15 lateral gene transfer events.</title>
        <authorList>
            <person name="Petersen C."/>
            <person name="Sorensen T."/>
            <person name="Nielsen M.R."/>
            <person name="Sondergaard T.E."/>
            <person name="Sorensen J.L."/>
            <person name="Fitzpatrick D.A."/>
            <person name="Frisvad J.C."/>
            <person name="Nielsen K.L."/>
        </authorList>
    </citation>
    <scope>NUCLEOTIDE SEQUENCE</scope>
    <source>
        <strain evidence="2">IBT 15544</strain>
    </source>
</reference>
<proteinExistence type="predicted"/>
<evidence type="ECO:0000256" key="1">
    <source>
        <dbReference type="SAM" id="MobiDB-lite"/>
    </source>
</evidence>
<dbReference type="AlphaFoldDB" id="A0A9W9NEB0"/>
<dbReference type="EMBL" id="JAPQKR010000004">
    <property type="protein sequence ID" value="KAJ5218322.1"/>
    <property type="molecule type" value="Genomic_DNA"/>
</dbReference>
<sequence length="516" mass="57480">MDSGIPTDTVLSILRERNLIAKKDAIESALKDPDTGHKNAEWVSIHLQPETLLSREELNLYTRLENNGLLQPILRDPGLNATRPFLEDDIRIAIETLQASTATIQRQIETLSLQCETLKGQLRRQGDLDQERIRDLGRLRNKHEAGRQTTTIAANDLSDELQARFRSATDKSGAENKRILSSLSTQLKQDDKILAGLEALISGIKLNGSDASTVKRTADLSAMLADTTAQEIHYRLDRLYLETIQSGRSDYGQTAVEDETVSAIQEELESLYPEIEILAEMSTKQQFQEPILREIRHEHGQLCAASQHKLEQTLDILLDMTLSRQTLSKQLEDRESLCELLEQLASLYQAEAGIPLVSQTSSRRESLRRRSMQPGAVLAASHSPAPAPEQPVLESLLRRVGVSPESVLRPRAEGGSAQELHEKRIHISETLRSLGAAVESPLMAQLAPVDNASQVLASSLHSNSHFKTSLRDPGQEESLASLEAELALLQRGVQGLNLEVLHQRDKTQDRFLERWS</sequence>
<organism evidence="2 3">
    <name type="scientific">Penicillium cinerascens</name>
    <dbReference type="NCBI Taxonomy" id="70096"/>
    <lineage>
        <taxon>Eukaryota</taxon>
        <taxon>Fungi</taxon>
        <taxon>Dikarya</taxon>
        <taxon>Ascomycota</taxon>
        <taxon>Pezizomycotina</taxon>
        <taxon>Eurotiomycetes</taxon>
        <taxon>Eurotiomycetidae</taxon>
        <taxon>Eurotiales</taxon>
        <taxon>Aspergillaceae</taxon>
        <taxon>Penicillium</taxon>
    </lineage>
</organism>
<feature type="region of interest" description="Disordered" evidence="1">
    <location>
        <begin position="360"/>
        <end position="388"/>
    </location>
</feature>
<dbReference type="RefSeq" id="XP_058312895.1">
    <property type="nucleotide sequence ID" value="XM_058447484.1"/>
</dbReference>
<protein>
    <recommendedName>
        <fullName evidence="4">HAUS augmin-like complex subunit 3 N-terminal domain-containing protein</fullName>
    </recommendedName>
</protein>